<feature type="transmembrane region" description="Helical" evidence="9">
    <location>
        <begin position="965"/>
        <end position="984"/>
    </location>
</feature>
<accession>A0A815MSJ8</accession>
<feature type="transmembrane region" description="Helical" evidence="9">
    <location>
        <begin position="885"/>
        <end position="904"/>
    </location>
</feature>
<dbReference type="InterPro" id="IPR027417">
    <property type="entry name" value="P-loop_NTPase"/>
</dbReference>
<dbReference type="InterPro" id="IPR036640">
    <property type="entry name" value="ABC1_TM_sf"/>
</dbReference>
<evidence type="ECO:0000313" key="14">
    <source>
        <dbReference type="Proteomes" id="UP000663870"/>
    </source>
</evidence>
<dbReference type="GO" id="GO:0015421">
    <property type="term" value="F:ABC-type oligopeptide transporter activity"/>
    <property type="evidence" value="ECO:0007669"/>
    <property type="project" value="TreeGrafter"/>
</dbReference>
<comment type="subcellular location">
    <subcellularLocation>
        <location evidence="1">Membrane</location>
        <topology evidence="1">Multi-pass membrane protein</topology>
    </subcellularLocation>
</comment>
<evidence type="ECO:0000256" key="4">
    <source>
        <dbReference type="ARBA" id="ARBA00022692"/>
    </source>
</evidence>
<feature type="domain" description="ABC transporter" evidence="10">
    <location>
        <begin position="421"/>
        <end position="654"/>
    </location>
</feature>
<dbReference type="EMBL" id="CAJNOL010001841">
    <property type="protein sequence ID" value="CAF1426928.1"/>
    <property type="molecule type" value="Genomic_DNA"/>
</dbReference>
<dbReference type="CDD" id="cd18578">
    <property type="entry name" value="ABC_6TM_Pgp_ABCB1_D2_like"/>
    <property type="match status" value="1"/>
</dbReference>
<evidence type="ECO:0000313" key="13">
    <source>
        <dbReference type="EMBL" id="CAF1426928.1"/>
    </source>
</evidence>
<evidence type="ECO:0000256" key="7">
    <source>
        <dbReference type="ARBA" id="ARBA00022989"/>
    </source>
</evidence>
<dbReference type="SMART" id="SM00382">
    <property type="entry name" value="AAA"/>
    <property type="match status" value="2"/>
</dbReference>
<keyword evidence="14" id="KW-1185">Reference proteome</keyword>
<feature type="transmembrane region" description="Helical" evidence="9">
    <location>
        <begin position="782"/>
        <end position="806"/>
    </location>
</feature>
<keyword evidence="3" id="KW-0813">Transport</keyword>
<gene>
    <name evidence="13" type="ORF">JXQ802_LOCUS36199</name>
    <name evidence="12" type="ORF">PYM288_LOCUS23333</name>
</gene>
<dbReference type="EMBL" id="CAJNOH010001072">
    <property type="protein sequence ID" value="CAF1172128.1"/>
    <property type="molecule type" value="Genomic_DNA"/>
</dbReference>
<feature type="transmembrane region" description="Helical" evidence="9">
    <location>
        <begin position="861"/>
        <end position="879"/>
    </location>
</feature>
<keyword evidence="8 9" id="KW-0472">Membrane</keyword>
<feature type="transmembrane region" description="Helical" evidence="9">
    <location>
        <begin position="1004"/>
        <end position="1023"/>
    </location>
</feature>
<evidence type="ECO:0000256" key="2">
    <source>
        <dbReference type="ARBA" id="ARBA00007577"/>
    </source>
</evidence>
<dbReference type="GO" id="GO:0016887">
    <property type="term" value="F:ATP hydrolysis activity"/>
    <property type="evidence" value="ECO:0007669"/>
    <property type="project" value="InterPro"/>
</dbReference>
<feature type="domain" description="ABC transporter" evidence="10">
    <location>
        <begin position="1065"/>
        <end position="1303"/>
    </location>
</feature>
<evidence type="ECO:0000256" key="9">
    <source>
        <dbReference type="SAM" id="Phobius"/>
    </source>
</evidence>
<dbReference type="PROSITE" id="PS00211">
    <property type="entry name" value="ABC_TRANSPORTER_1"/>
    <property type="match status" value="2"/>
</dbReference>
<dbReference type="SUPFAM" id="SSF90123">
    <property type="entry name" value="ABC transporter transmembrane region"/>
    <property type="match status" value="2"/>
</dbReference>
<dbReference type="InterPro" id="IPR011527">
    <property type="entry name" value="ABC1_TM_dom"/>
</dbReference>
<dbReference type="SUPFAM" id="SSF52540">
    <property type="entry name" value="P-loop containing nucleoside triphosphate hydrolases"/>
    <property type="match status" value="2"/>
</dbReference>
<dbReference type="GO" id="GO:0090374">
    <property type="term" value="P:oligopeptide export from mitochondrion"/>
    <property type="evidence" value="ECO:0007669"/>
    <property type="project" value="TreeGrafter"/>
</dbReference>
<dbReference type="Gene3D" id="1.20.1560.10">
    <property type="entry name" value="ABC transporter type 1, transmembrane domain"/>
    <property type="match status" value="1"/>
</dbReference>
<evidence type="ECO:0000256" key="1">
    <source>
        <dbReference type="ARBA" id="ARBA00004141"/>
    </source>
</evidence>
<feature type="transmembrane region" description="Helical" evidence="9">
    <location>
        <begin position="322"/>
        <end position="343"/>
    </location>
</feature>
<proteinExistence type="inferred from homology"/>
<dbReference type="PROSITE" id="PS50893">
    <property type="entry name" value="ABC_TRANSPORTER_2"/>
    <property type="match status" value="2"/>
</dbReference>
<evidence type="ECO:0000259" key="11">
    <source>
        <dbReference type="PROSITE" id="PS50929"/>
    </source>
</evidence>
<dbReference type="GO" id="GO:0005743">
    <property type="term" value="C:mitochondrial inner membrane"/>
    <property type="evidence" value="ECO:0007669"/>
    <property type="project" value="TreeGrafter"/>
</dbReference>
<evidence type="ECO:0000259" key="10">
    <source>
        <dbReference type="PROSITE" id="PS50893"/>
    </source>
</evidence>
<evidence type="ECO:0000256" key="5">
    <source>
        <dbReference type="ARBA" id="ARBA00022741"/>
    </source>
</evidence>
<dbReference type="PANTHER" id="PTHR43394">
    <property type="entry name" value="ATP-DEPENDENT PERMEASE MDL1, MITOCHONDRIAL"/>
    <property type="match status" value="1"/>
</dbReference>
<keyword evidence="4 9" id="KW-0812">Transmembrane</keyword>
<dbReference type="Pfam" id="PF00005">
    <property type="entry name" value="ABC_tran"/>
    <property type="match status" value="2"/>
</dbReference>
<feature type="transmembrane region" description="Helical" evidence="9">
    <location>
        <begin position="243"/>
        <end position="260"/>
    </location>
</feature>
<dbReference type="InterPro" id="IPR039421">
    <property type="entry name" value="Type_1_exporter"/>
</dbReference>
<dbReference type="PANTHER" id="PTHR43394:SF27">
    <property type="entry name" value="ATP-DEPENDENT TRANSLOCASE ABCB1-LIKE"/>
    <property type="match status" value="1"/>
</dbReference>
<dbReference type="PROSITE" id="PS50929">
    <property type="entry name" value="ABC_TM1F"/>
    <property type="match status" value="2"/>
</dbReference>
<dbReference type="Proteomes" id="UP000663854">
    <property type="component" value="Unassembled WGS sequence"/>
</dbReference>
<comment type="similarity">
    <text evidence="2">Belongs to the ABC transporter superfamily. ABCB family. Multidrug resistance exporter (TC 3.A.1.201) subfamily.</text>
</comment>
<dbReference type="Pfam" id="PF00664">
    <property type="entry name" value="ABC_membrane"/>
    <property type="match status" value="2"/>
</dbReference>
<dbReference type="Proteomes" id="UP000663870">
    <property type="component" value="Unassembled WGS sequence"/>
</dbReference>
<dbReference type="FunFam" id="3.40.50.300:FF:000205">
    <property type="entry name" value="ABC transporter B family member 4"/>
    <property type="match status" value="2"/>
</dbReference>
<keyword evidence="5" id="KW-0547">Nucleotide-binding</keyword>
<organism evidence="13 14">
    <name type="scientific">Rotaria sordida</name>
    <dbReference type="NCBI Taxonomy" id="392033"/>
    <lineage>
        <taxon>Eukaryota</taxon>
        <taxon>Metazoa</taxon>
        <taxon>Spiralia</taxon>
        <taxon>Gnathifera</taxon>
        <taxon>Rotifera</taxon>
        <taxon>Eurotatoria</taxon>
        <taxon>Bdelloidea</taxon>
        <taxon>Philodinida</taxon>
        <taxon>Philodinidae</taxon>
        <taxon>Rotaria</taxon>
    </lineage>
</organism>
<dbReference type="InterPro" id="IPR017871">
    <property type="entry name" value="ABC_transporter-like_CS"/>
</dbReference>
<protein>
    <submittedName>
        <fullName evidence="13">Uncharacterized protein</fullName>
    </submittedName>
</protein>
<keyword evidence="7 9" id="KW-1133">Transmembrane helix</keyword>
<dbReference type="CDD" id="cd03249">
    <property type="entry name" value="ABC_MTABC3_MDL1_MDL2"/>
    <property type="match status" value="2"/>
</dbReference>
<feature type="transmembrane region" description="Helical" evidence="9">
    <location>
        <begin position="141"/>
        <end position="166"/>
    </location>
</feature>
<evidence type="ECO:0000256" key="8">
    <source>
        <dbReference type="ARBA" id="ARBA00023136"/>
    </source>
</evidence>
<keyword evidence="6" id="KW-0067">ATP-binding</keyword>
<evidence type="ECO:0000313" key="12">
    <source>
        <dbReference type="EMBL" id="CAF1172128.1"/>
    </source>
</evidence>
<feature type="domain" description="ABC transmembrane type-1" evidence="11">
    <location>
        <begin position="741"/>
        <end position="1030"/>
    </location>
</feature>
<dbReference type="GO" id="GO:0005524">
    <property type="term" value="F:ATP binding"/>
    <property type="evidence" value="ECO:0007669"/>
    <property type="project" value="UniProtKB-KW"/>
</dbReference>
<evidence type="ECO:0000256" key="3">
    <source>
        <dbReference type="ARBA" id="ARBA00022448"/>
    </source>
</evidence>
<comment type="caution">
    <text evidence="13">The sequence shown here is derived from an EMBL/GenBank/DDBJ whole genome shotgun (WGS) entry which is preliminary data.</text>
</comment>
<dbReference type="InterPro" id="IPR003439">
    <property type="entry name" value="ABC_transporter-like_ATP-bd"/>
</dbReference>
<reference evidence="13" key="1">
    <citation type="submission" date="2021-02" db="EMBL/GenBank/DDBJ databases">
        <authorList>
            <person name="Nowell W R."/>
        </authorList>
    </citation>
    <scope>NUCLEOTIDE SEQUENCE</scope>
</reference>
<dbReference type="Gene3D" id="3.40.50.300">
    <property type="entry name" value="P-loop containing nucleotide triphosphate hydrolases"/>
    <property type="match status" value="2"/>
</dbReference>
<evidence type="ECO:0000256" key="6">
    <source>
        <dbReference type="ARBA" id="ARBA00022840"/>
    </source>
</evidence>
<sequence>MINPALEIEPNDINTNSSYIKDYIADQQSLFKYNSSDSKKSHLNGISMPSEYKIDQFNDNHIYDDDDELSNDAQDKKFEELDDIDTVQQIQTNMTVPSGAAEMTQQTSVHHRWFTFLSKIPFVIPNNNTETQSPYDAIVGIINYFVLLGFLSILCYWIALASWIMAAERQVRRIRYALFRNILRQEIGWFDVHNTGELSNRLIRDLDTIKDGINDNTADLITLLARMLGALVYILAIGWKLTLVALSLLPLMIIAFKMIVKTTVNYTSKEIQAFASASSVAQEVLQNIRTVTAFHGQAKEGERFAKNLILAKNIGIKKALHVGIWLGLGYLSVFVSYTLIFWYGSQLVRTDCTNYSVGIVLVVFMGYMYASFHTAYLSPHIQNFAEALTSGSYVFDIIDRQTKIDVSSDEGDKPQNIIGDIEFDNVTFIYPARQETPILNKLSLKIPFGKTVALVGASGCGKSTIIQLIQRFYDPDEGRILLDGKDIKTLNVSWLRSHIGIVSQEPVLFTGSIEDNIRFGKPNATDDEVQTAAKMANAHDFIMEFPENYKTSSGDKLSGGQKQRVAIARALISNPKILLLDEATSALDNTSERIVQDALDKAKQGRTTIVIAHRLSTIRNADLIIGLEHGRVIEYGIHDDLMKHKGLYYELVITQTQKEEQADLDSDQEDDKMKEEFVRQRLTNCNLSKQSGIVTDDLDKNDENDEETTFDDPLKKKKERFRTPLPLKILKLNAPEWLWLLLGGISSLIVGTTQPLFALFLAEIISLFVEPNLEEQKCLTNIYTASIFLIGLTLAVTQLLINVGFAKSGEALTMRMRKLIFFAILRQEMSYFDYESNSIRALITRLSTDASSLKGMTGVRIGIILQVLSATITCLAIAFSVGWKLTFVVICFVPLILFTGILHGRKQSNIAQSKDKNSFTEQGGQHATQAIEHIRTIVALHQEKHFIDLYENVFNQEFKKQMCRLHLIGIGAGVVNSAIYFVYMATFSYGNKLVKDGDMKFDEVIRILVAITCATITIGRAIAMIPDYSKAQQAALKILQLNQRQSEINPHDESGIVLDKVFGNIKFHDVHFRYPSRPTFRILRNFALKCSTGRTTALVGPSGSGKSTIIGLLQRLYDPLKGNVLLDGHNIKHLNFRWLRSIMGFVQQEPVLFNLSIYDNIAYGDNSRQITQDGIETAARMANIHELIISLPKGYETLCGAKGSQLSGGQKQRIAIARALIRSPKILLLDEATSSLDSKSEKVVQVTLDKARPGRTCLTVAHRLSTIQNSENIVVVDRGKTKEQGTHDELLRLNGIYAQLALTQGRST</sequence>
<name>A0A815MSJ8_9BILA</name>
<dbReference type="CDD" id="cd18577">
    <property type="entry name" value="ABC_6TM_Pgp_ABCB1_D1_like"/>
    <property type="match status" value="1"/>
</dbReference>
<dbReference type="InterPro" id="IPR003593">
    <property type="entry name" value="AAA+_ATPase"/>
</dbReference>
<feature type="transmembrane region" description="Helical" evidence="9">
    <location>
        <begin position="355"/>
        <end position="372"/>
    </location>
</feature>
<feature type="domain" description="ABC transmembrane type-1" evidence="11">
    <location>
        <begin position="144"/>
        <end position="386"/>
    </location>
</feature>